<sequence>MTTPLGSLRIIPYKSEKGILQAKFTVRFMDQGDEGMYSFYLHDCAVPDTETGKPLGLNLTLRMVEKNPDSFLSAGEQPLPLLYFILCCAYFLASFVWFLYLRTSKNSVYRIHYLMFAVILIKAISLIFHGVNFYAIGRHGMHEEAWAVMYYITHINLSDSVPFPINKHFYNFFSFVNDYSLMVHLRSVGCVYPQILANVATIVIEESEAGTARYALWKDIFIFVDLACCGAVLFPVVWSIRHLQAASQTDGKAAINLRNLRLFRHFYILVICYVYFTRVVAYLLTITVPYTLTWVVELFKESITFFFFVAVGYKFRPVDDNPYLLVPNEDDDEDTVMERIQLEDVWSQSGYTDGVTRLNRPQPKGNTAAASVTTGSGGGDSGKRNPNPVGRLTADASAAGLDSPSDVEV</sequence>
<protein>
    <submittedName>
        <fullName evidence="9">Lung seven transmembrane receptor</fullName>
    </submittedName>
</protein>
<feature type="transmembrane region" description="Helical" evidence="7">
    <location>
        <begin position="81"/>
        <end position="101"/>
    </location>
</feature>
<organism evidence="9 10">
    <name type="scientific">Fasciola gigantica</name>
    <name type="common">Giant liver fluke</name>
    <dbReference type="NCBI Taxonomy" id="46835"/>
    <lineage>
        <taxon>Eukaryota</taxon>
        <taxon>Metazoa</taxon>
        <taxon>Spiralia</taxon>
        <taxon>Lophotrochozoa</taxon>
        <taxon>Platyhelminthes</taxon>
        <taxon>Trematoda</taxon>
        <taxon>Digenea</taxon>
        <taxon>Plagiorchiida</taxon>
        <taxon>Echinostomata</taxon>
        <taxon>Echinostomatoidea</taxon>
        <taxon>Fasciolidae</taxon>
        <taxon>Fasciola</taxon>
    </lineage>
</organism>
<evidence type="ECO:0000256" key="6">
    <source>
        <dbReference type="SAM" id="MobiDB-lite"/>
    </source>
</evidence>
<evidence type="ECO:0000256" key="2">
    <source>
        <dbReference type="ARBA" id="ARBA00022692"/>
    </source>
</evidence>
<dbReference type="EMBL" id="SUNJ01015451">
    <property type="protein sequence ID" value="TPP55725.1"/>
    <property type="molecule type" value="Genomic_DNA"/>
</dbReference>
<proteinExistence type="predicted"/>
<keyword evidence="9" id="KW-0675">Receptor</keyword>
<feature type="domain" description="GOST seven transmembrane" evidence="8">
    <location>
        <begin position="78"/>
        <end position="322"/>
    </location>
</feature>
<comment type="caution">
    <text evidence="9">The sequence shown here is derived from an EMBL/GenBank/DDBJ whole genome shotgun (WGS) entry which is preliminary data.</text>
</comment>
<dbReference type="Proteomes" id="UP000316759">
    <property type="component" value="Unassembled WGS sequence"/>
</dbReference>
<evidence type="ECO:0000256" key="7">
    <source>
        <dbReference type="SAM" id="Phobius"/>
    </source>
</evidence>
<feature type="region of interest" description="Disordered" evidence="6">
    <location>
        <begin position="352"/>
        <end position="409"/>
    </location>
</feature>
<dbReference type="GO" id="GO:0005794">
    <property type="term" value="C:Golgi apparatus"/>
    <property type="evidence" value="ECO:0007669"/>
    <property type="project" value="TreeGrafter"/>
</dbReference>
<evidence type="ECO:0000313" key="10">
    <source>
        <dbReference type="Proteomes" id="UP000316759"/>
    </source>
</evidence>
<comment type="subcellular location">
    <subcellularLocation>
        <location evidence="1">Membrane</location>
        <topology evidence="1">Multi-pass membrane protein</topology>
    </subcellularLocation>
</comment>
<gene>
    <name evidence="9" type="ORF">FGIG_05782</name>
</gene>
<evidence type="ECO:0000256" key="1">
    <source>
        <dbReference type="ARBA" id="ARBA00004141"/>
    </source>
</evidence>
<dbReference type="InterPro" id="IPR053937">
    <property type="entry name" value="GOST_TM"/>
</dbReference>
<dbReference type="PANTHER" id="PTHR21229:SF2">
    <property type="entry name" value="RE59932P"/>
    <property type="match status" value="1"/>
</dbReference>
<dbReference type="AlphaFoldDB" id="A0A504Y662"/>
<dbReference type="OrthoDB" id="29657at2759"/>
<feature type="compositionally biased region" description="Low complexity" evidence="6">
    <location>
        <begin position="365"/>
        <end position="374"/>
    </location>
</feature>
<keyword evidence="5 7" id="KW-0472">Membrane</keyword>
<keyword evidence="10" id="KW-1185">Reference proteome</keyword>
<evidence type="ECO:0000313" key="9">
    <source>
        <dbReference type="EMBL" id="TPP55725.1"/>
    </source>
</evidence>
<evidence type="ECO:0000256" key="4">
    <source>
        <dbReference type="ARBA" id="ARBA00022989"/>
    </source>
</evidence>
<name>A0A504Y662_FASGI</name>
<dbReference type="Pfam" id="PF06814">
    <property type="entry name" value="GOST_TM"/>
    <property type="match status" value="1"/>
</dbReference>
<feature type="transmembrane region" description="Helical" evidence="7">
    <location>
        <begin position="220"/>
        <end position="240"/>
    </location>
</feature>
<keyword evidence="2 7" id="KW-0812">Transmembrane</keyword>
<dbReference type="GO" id="GO:0016020">
    <property type="term" value="C:membrane"/>
    <property type="evidence" value="ECO:0007669"/>
    <property type="project" value="UniProtKB-SubCell"/>
</dbReference>
<keyword evidence="3" id="KW-0732">Signal</keyword>
<keyword evidence="4 7" id="KW-1133">Transmembrane helix</keyword>
<evidence type="ECO:0000259" key="8">
    <source>
        <dbReference type="Pfam" id="PF06814"/>
    </source>
</evidence>
<accession>A0A504Y662</accession>
<evidence type="ECO:0000256" key="3">
    <source>
        <dbReference type="ARBA" id="ARBA00022729"/>
    </source>
</evidence>
<feature type="transmembrane region" description="Helical" evidence="7">
    <location>
        <begin position="266"/>
        <end position="286"/>
    </location>
</feature>
<dbReference type="PANTHER" id="PTHR21229">
    <property type="entry name" value="LUNG SEVEN TRANSMEMBRANE RECEPTOR"/>
    <property type="match status" value="1"/>
</dbReference>
<evidence type="ECO:0000256" key="5">
    <source>
        <dbReference type="ARBA" id="ARBA00023136"/>
    </source>
</evidence>
<reference evidence="9 10" key="1">
    <citation type="submission" date="2019-04" db="EMBL/GenBank/DDBJ databases">
        <title>Annotation for the trematode Fasciola gigantica.</title>
        <authorList>
            <person name="Choi Y.-J."/>
        </authorList>
    </citation>
    <scope>NUCLEOTIDE SEQUENCE [LARGE SCALE GENOMIC DNA]</scope>
    <source>
        <strain evidence="9">Uganda_cow_1</strain>
    </source>
</reference>
<feature type="transmembrane region" description="Helical" evidence="7">
    <location>
        <begin position="292"/>
        <end position="313"/>
    </location>
</feature>
<dbReference type="InterPro" id="IPR009637">
    <property type="entry name" value="GPR107/GPR108-like"/>
</dbReference>
<feature type="transmembrane region" description="Helical" evidence="7">
    <location>
        <begin position="113"/>
        <end position="136"/>
    </location>
</feature>